<accession>A0A1H8LMB6</accession>
<dbReference type="AlphaFoldDB" id="A0A1H8LMB6"/>
<sequence>MLNLNSDNKLPLIIIILLLIQIGCMFFLIALFIKFDKSDHKNILDNYTLNLKDLGGSSYIHTEVTPQGDLWIYNSNTRDITYIENPTDSGSIKITEKALSK</sequence>
<evidence type="ECO:0000313" key="2">
    <source>
        <dbReference type="EMBL" id="QWU17229.1"/>
    </source>
</evidence>
<dbReference type="EMBL" id="FODH01000004">
    <property type="protein sequence ID" value="SEO06304.1"/>
    <property type="molecule type" value="Genomic_DNA"/>
</dbReference>
<evidence type="ECO:0000313" key="3">
    <source>
        <dbReference type="EMBL" id="SEO06304.1"/>
    </source>
</evidence>
<dbReference type="Proteomes" id="UP000198809">
    <property type="component" value="Unassembled WGS sequence"/>
</dbReference>
<dbReference type="Proteomes" id="UP000683429">
    <property type="component" value="Chromosome"/>
</dbReference>
<dbReference type="EMBL" id="CP076607">
    <property type="protein sequence ID" value="QWU17229.1"/>
    <property type="molecule type" value="Genomic_DNA"/>
</dbReference>
<gene>
    <name evidence="2" type="ORF">KP014_08740</name>
    <name evidence="3" type="ORF">SAMN04487895_104406</name>
</gene>
<dbReference type="OrthoDB" id="9887979at2"/>
<keyword evidence="5" id="KW-1185">Reference proteome</keyword>
<evidence type="ECO:0000256" key="1">
    <source>
        <dbReference type="SAM" id="Phobius"/>
    </source>
</evidence>
<protein>
    <submittedName>
        <fullName evidence="3">Uncharacterized protein</fullName>
    </submittedName>
</protein>
<keyword evidence="1" id="KW-0472">Membrane</keyword>
<keyword evidence="1" id="KW-1133">Transmembrane helix</keyword>
<reference evidence="2 5" key="2">
    <citation type="submission" date="2021-06" db="EMBL/GenBank/DDBJ databases">
        <title>Whole genome sequence of Paenibacillus sophorae DSM23020 for comparative genomics.</title>
        <authorList>
            <person name="Kim M.-J."/>
            <person name="Lee G."/>
            <person name="Shin J.-H."/>
        </authorList>
    </citation>
    <scope>NUCLEOTIDE SEQUENCE [LARGE SCALE GENOMIC DNA]</scope>
    <source>
        <strain evidence="2 5">DSM 23020</strain>
    </source>
</reference>
<proteinExistence type="predicted"/>
<keyword evidence="1" id="KW-0812">Transmembrane</keyword>
<evidence type="ECO:0000313" key="4">
    <source>
        <dbReference type="Proteomes" id="UP000198809"/>
    </source>
</evidence>
<evidence type="ECO:0000313" key="5">
    <source>
        <dbReference type="Proteomes" id="UP000683429"/>
    </source>
</evidence>
<reference evidence="3 4" key="1">
    <citation type="submission" date="2016-10" db="EMBL/GenBank/DDBJ databases">
        <authorList>
            <person name="de Groot N.N."/>
        </authorList>
    </citation>
    <scope>NUCLEOTIDE SEQUENCE [LARGE SCALE GENOMIC DNA]</scope>
    <source>
        <strain evidence="3 4">CGMCC 1.10238</strain>
    </source>
</reference>
<name>A0A1H8LMB6_9BACL</name>
<organism evidence="3 4">
    <name type="scientific">Paenibacillus sophorae</name>
    <dbReference type="NCBI Taxonomy" id="1333845"/>
    <lineage>
        <taxon>Bacteria</taxon>
        <taxon>Bacillati</taxon>
        <taxon>Bacillota</taxon>
        <taxon>Bacilli</taxon>
        <taxon>Bacillales</taxon>
        <taxon>Paenibacillaceae</taxon>
        <taxon>Paenibacillus</taxon>
    </lineage>
</organism>
<dbReference type="STRING" id="1333845.SAMN04487895_104406"/>
<feature type="transmembrane region" description="Helical" evidence="1">
    <location>
        <begin position="12"/>
        <end position="33"/>
    </location>
</feature>
<dbReference type="RefSeq" id="WP_036599642.1">
    <property type="nucleotide sequence ID" value="NZ_CP076607.1"/>
</dbReference>